<organism evidence="2 3">
    <name type="scientific">Ensete ventricosum</name>
    <name type="common">Abyssinian banana</name>
    <name type="synonym">Musa ensete</name>
    <dbReference type="NCBI Taxonomy" id="4639"/>
    <lineage>
        <taxon>Eukaryota</taxon>
        <taxon>Viridiplantae</taxon>
        <taxon>Streptophyta</taxon>
        <taxon>Embryophyta</taxon>
        <taxon>Tracheophyta</taxon>
        <taxon>Spermatophyta</taxon>
        <taxon>Magnoliopsida</taxon>
        <taxon>Liliopsida</taxon>
        <taxon>Zingiberales</taxon>
        <taxon>Musaceae</taxon>
        <taxon>Ensete</taxon>
    </lineage>
</organism>
<comment type="caution">
    <text evidence="2">The sequence shown here is derived from an EMBL/GenBank/DDBJ whole genome shotgun (WGS) entry which is preliminary data.</text>
</comment>
<dbReference type="Proteomes" id="UP000287651">
    <property type="component" value="Unassembled WGS sequence"/>
</dbReference>
<accession>A0A426YA74</accession>
<name>A0A426YA74_ENSVE</name>
<proteinExistence type="predicted"/>
<evidence type="ECO:0000313" key="3">
    <source>
        <dbReference type="Proteomes" id="UP000287651"/>
    </source>
</evidence>
<gene>
    <name evidence="2" type="ORF">B296_00034084</name>
</gene>
<evidence type="ECO:0000256" key="1">
    <source>
        <dbReference type="SAM" id="MobiDB-lite"/>
    </source>
</evidence>
<sequence>MRPGVRASRRYASPGSILTPTLPLLRYRQHEYRRRGNPLDAFHLILHCDGNAKRCLKAMVNLVADSPNSAVPIPPEDFKTAGLGQRSYRHSMISTSFRSAVLGQSPVPFRAHASHVRSGRRSTLLPADMMMMMSISCPRTAFPIMQRARAPADDARRRYQKRATTKEN</sequence>
<protein>
    <submittedName>
        <fullName evidence="2">Uncharacterized protein</fullName>
    </submittedName>
</protein>
<reference evidence="2 3" key="1">
    <citation type="journal article" date="2014" name="Agronomy (Basel)">
        <title>A Draft Genome Sequence for Ensete ventricosum, the Drought-Tolerant Tree Against Hunger.</title>
        <authorList>
            <person name="Harrison J."/>
            <person name="Moore K.A."/>
            <person name="Paszkiewicz K."/>
            <person name="Jones T."/>
            <person name="Grant M."/>
            <person name="Ambacheew D."/>
            <person name="Muzemil S."/>
            <person name="Studholme D.J."/>
        </authorList>
    </citation>
    <scope>NUCLEOTIDE SEQUENCE [LARGE SCALE GENOMIC DNA]</scope>
</reference>
<feature type="compositionally biased region" description="Basic residues" evidence="1">
    <location>
        <begin position="158"/>
        <end position="168"/>
    </location>
</feature>
<feature type="region of interest" description="Disordered" evidence="1">
    <location>
        <begin position="148"/>
        <end position="168"/>
    </location>
</feature>
<dbReference type="EMBL" id="AMZH03013811">
    <property type="protein sequence ID" value="RRT48653.1"/>
    <property type="molecule type" value="Genomic_DNA"/>
</dbReference>
<dbReference type="AlphaFoldDB" id="A0A426YA74"/>
<evidence type="ECO:0000313" key="2">
    <source>
        <dbReference type="EMBL" id="RRT48653.1"/>
    </source>
</evidence>